<evidence type="ECO:0000313" key="4">
    <source>
        <dbReference type="Proteomes" id="UP001153678"/>
    </source>
</evidence>
<proteinExistence type="predicted"/>
<comment type="caution">
    <text evidence="3">The sequence shown here is derived from an EMBL/GenBank/DDBJ whole genome shotgun (WGS) entry which is preliminary data.</text>
</comment>
<keyword evidence="4" id="KW-1185">Reference proteome</keyword>
<feature type="transmembrane region" description="Helical" evidence="2">
    <location>
        <begin position="94"/>
        <end position="114"/>
    </location>
</feature>
<protein>
    <submittedName>
        <fullName evidence="3">6735_t:CDS:1</fullName>
    </submittedName>
</protein>
<keyword evidence="2" id="KW-0812">Transmembrane</keyword>
<keyword evidence="2" id="KW-1133">Transmembrane helix</keyword>
<evidence type="ECO:0000256" key="1">
    <source>
        <dbReference type="SAM" id="MobiDB-lite"/>
    </source>
</evidence>
<dbReference type="PROSITE" id="PS51257">
    <property type="entry name" value="PROKAR_LIPOPROTEIN"/>
    <property type="match status" value="1"/>
</dbReference>
<feature type="transmembrane region" description="Helical" evidence="2">
    <location>
        <begin position="134"/>
        <end position="158"/>
    </location>
</feature>
<dbReference type="OrthoDB" id="2405215at2759"/>
<dbReference type="AlphaFoldDB" id="A0A9W4SFW2"/>
<evidence type="ECO:0000313" key="3">
    <source>
        <dbReference type="EMBL" id="CAI2168071.1"/>
    </source>
</evidence>
<feature type="transmembrane region" description="Helical" evidence="2">
    <location>
        <begin position="50"/>
        <end position="69"/>
    </location>
</feature>
<gene>
    <name evidence="3" type="ORF">FWILDA_LOCUS3400</name>
</gene>
<name>A0A9W4SFW2_9GLOM</name>
<sequence>MRLNTPFSIVCKTEISPTPSTTQILCSCDFRINIYDCPESSILVISHWVLFPYCALLSATAAACLWHLLKKKNQPFFFTSRRDRGKLRPRPQHTYFTIALIYCPCQMLHSILLLTNSYPNILWAEIGHSLPSTLSATIAVLYPLSIFYSTSAFEVTNFTSRPISTSSAISEIPIARHAVRIDIVCILAFITTLGVFLTVPALTGYYADMSDFINANKFLKIQYIAWFIWVSLYVAAMIWFWSRFLNIIGEMTNQNQTQNPGLQIKLDQLRRGSRNLSLPVYGQILTGFIYLPAFLAYVLYHRSTTMFNYKINLIFLSLWNFLIPIILHITQWIMIYNIYKSITASQNIPKKLSTRNFNNNNNSRAGGEPNTNESTIYQVNEGRNIKKEKRITMTSASEGKMNVDDIELSEFIRTPIDKAIDEEEIYDIEISEVGIPRGEDFMIDSGHCSSGMVLNRDSGRVSISSNSFTKKCKSDSFLNTLHENGIIVTSSTILFQSLLPTLIPTFRHLRRRYHIRLGE</sequence>
<keyword evidence="2" id="KW-0472">Membrane</keyword>
<feature type="region of interest" description="Disordered" evidence="1">
    <location>
        <begin position="355"/>
        <end position="374"/>
    </location>
</feature>
<dbReference type="Proteomes" id="UP001153678">
    <property type="component" value="Unassembled WGS sequence"/>
</dbReference>
<accession>A0A9W4SFW2</accession>
<organism evidence="3 4">
    <name type="scientific">Funneliformis geosporum</name>
    <dbReference type="NCBI Taxonomy" id="1117311"/>
    <lineage>
        <taxon>Eukaryota</taxon>
        <taxon>Fungi</taxon>
        <taxon>Fungi incertae sedis</taxon>
        <taxon>Mucoromycota</taxon>
        <taxon>Glomeromycotina</taxon>
        <taxon>Glomeromycetes</taxon>
        <taxon>Glomerales</taxon>
        <taxon>Glomeraceae</taxon>
        <taxon>Funneliformis</taxon>
    </lineage>
</organism>
<feature type="transmembrane region" description="Helical" evidence="2">
    <location>
        <begin position="311"/>
        <end position="330"/>
    </location>
</feature>
<reference evidence="3" key="1">
    <citation type="submission" date="2022-08" db="EMBL/GenBank/DDBJ databases">
        <authorList>
            <person name="Kallberg Y."/>
            <person name="Tangrot J."/>
            <person name="Rosling A."/>
        </authorList>
    </citation>
    <scope>NUCLEOTIDE SEQUENCE</scope>
    <source>
        <strain evidence="3">Wild A</strain>
    </source>
</reference>
<feature type="transmembrane region" description="Helical" evidence="2">
    <location>
        <begin position="223"/>
        <end position="241"/>
    </location>
</feature>
<evidence type="ECO:0000256" key="2">
    <source>
        <dbReference type="SAM" id="Phobius"/>
    </source>
</evidence>
<dbReference type="EMBL" id="CAMKVN010000451">
    <property type="protein sequence ID" value="CAI2168071.1"/>
    <property type="molecule type" value="Genomic_DNA"/>
</dbReference>
<feature type="transmembrane region" description="Helical" evidence="2">
    <location>
        <begin position="278"/>
        <end position="299"/>
    </location>
</feature>
<feature type="transmembrane region" description="Helical" evidence="2">
    <location>
        <begin position="179"/>
        <end position="203"/>
    </location>
</feature>